<feature type="compositionally biased region" description="Low complexity" evidence="1">
    <location>
        <begin position="1"/>
        <end position="16"/>
    </location>
</feature>
<keyword evidence="3" id="KW-1185">Reference proteome</keyword>
<evidence type="ECO:0000256" key="1">
    <source>
        <dbReference type="SAM" id="MobiDB-lite"/>
    </source>
</evidence>
<proteinExistence type="predicted"/>
<evidence type="ECO:0000313" key="2">
    <source>
        <dbReference type="EMBL" id="GFY62081.1"/>
    </source>
</evidence>
<sequence>METLASESAAETSSAREASRRLGLPPSSKHNILHGVLNQYPYKLQSCHEFLLSDTIEREAFVRWALSKFKQDFSWV</sequence>
<dbReference type="Proteomes" id="UP000886998">
    <property type="component" value="Unassembled WGS sequence"/>
</dbReference>
<dbReference type="AlphaFoldDB" id="A0A8X6XXE9"/>
<feature type="region of interest" description="Disordered" evidence="1">
    <location>
        <begin position="1"/>
        <end position="26"/>
    </location>
</feature>
<comment type="caution">
    <text evidence="2">The sequence shown here is derived from an EMBL/GenBank/DDBJ whole genome shotgun (WGS) entry which is preliminary data.</text>
</comment>
<protein>
    <submittedName>
        <fullName evidence="2">Uncharacterized protein</fullName>
    </submittedName>
</protein>
<accession>A0A8X6XXE9</accession>
<evidence type="ECO:0000313" key="3">
    <source>
        <dbReference type="Proteomes" id="UP000886998"/>
    </source>
</evidence>
<reference evidence="2" key="1">
    <citation type="submission" date="2020-08" db="EMBL/GenBank/DDBJ databases">
        <title>Multicomponent nature underlies the extraordinary mechanical properties of spider dragline silk.</title>
        <authorList>
            <person name="Kono N."/>
            <person name="Nakamura H."/>
            <person name="Mori M."/>
            <person name="Yoshida Y."/>
            <person name="Ohtoshi R."/>
            <person name="Malay A.D."/>
            <person name="Moran D.A.P."/>
            <person name="Tomita M."/>
            <person name="Numata K."/>
            <person name="Arakawa K."/>
        </authorList>
    </citation>
    <scope>NUCLEOTIDE SEQUENCE</scope>
</reference>
<name>A0A8X6XXE9_9ARAC</name>
<organism evidence="2 3">
    <name type="scientific">Trichonephila inaurata madagascariensis</name>
    <dbReference type="NCBI Taxonomy" id="2747483"/>
    <lineage>
        <taxon>Eukaryota</taxon>
        <taxon>Metazoa</taxon>
        <taxon>Ecdysozoa</taxon>
        <taxon>Arthropoda</taxon>
        <taxon>Chelicerata</taxon>
        <taxon>Arachnida</taxon>
        <taxon>Araneae</taxon>
        <taxon>Araneomorphae</taxon>
        <taxon>Entelegynae</taxon>
        <taxon>Araneoidea</taxon>
        <taxon>Nephilidae</taxon>
        <taxon>Trichonephila</taxon>
        <taxon>Trichonephila inaurata</taxon>
    </lineage>
</organism>
<gene>
    <name evidence="2" type="primary">AVEN_12835_1</name>
    <name evidence="2" type="ORF">TNIN_170061</name>
</gene>
<dbReference type="EMBL" id="BMAV01014059">
    <property type="protein sequence ID" value="GFY62081.1"/>
    <property type="molecule type" value="Genomic_DNA"/>
</dbReference>